<dbReference type="Proteomes" id="UP000316079">
    <property type="component" value="Unassembled WGS sequence"/>
</dbReference>
<dbReference type="SMART" id="SM01025">
    <property type="entry name" value="BEN"/>
    <property type="match status" value="1"/>
</dbReference>
<dbReference type="Pfam" id="PF10523">
    <property type="entry name" value="BEN"/>
    <property type="match status" value="1"/>
</dbReference>
<reference evidence="8 9" key="1">
    <citation type="journal article" date="2019" name="Sci. Data">
        <title>Hybrid genome assembly and annotation of Danionella translucida.</title>
        <authorList>
            <person name="Kadobianskyi M."/>
            <person name="Schulze L."/>
            <person name="Schuelke M."/>
            <person name="Judkewitz B."/>
        </authorList>
    </citation>
    <scope>NUCLEOTIDE SEQUENCE [LARGE SCALE GENOMIC DNA]</scope>
    <source>
        <strain evidence="8 9">Bolton</strain>
    </source>
</reference>
<dbReference type="PANTHER" id="PTHR35346">
    <property type="entry name" value="BEN DOMAIN-CONTAINING PROTEIN 6"/>
    <property type="match status" value="1"/>
</dbReference>
<dbReference type="GO" id="GO:0045746">
    <property type="term" value="P:negative regulation of Notch signaling pathway"/>
    <property type="evidence" value="ECO:0007669"/>
    <property type="project" value="InterPro"/>
</dbReference>
<keyword evidence="4" id="KW-0804">Transcription</keyword>
<dbReference type="AlphaFoldDB" id="A0A553Q9E8"/>
<protein>
    <recommendedName>
        <fullName evidence="7">BEN domain-containing protein</fullName>
    </recommendedName>
</protein>
<feature type="non-terminal residue" evidence="8">
    <location>
        <position position="304"/>
    </location>
</feature>
<evidence type="ECO:0000256" key="6">
    <source>
        <dbReference type="SAM" id="MobiDB-lite"/>
    </source>
</evidence>
<dbReference type="Gene3D" id="1.10.10.2590">
    <property type="entry name" value="BEN domain"/>
    <property type="match status" value="1"/>
</dbReference>
<evidence type="ECO:0000256" key="2">
    <source>
        <dbReference type="ARBA" id="ARBA00022491"/>
    </source>
</evidence>
<evidence type="ECO:0000256" key="5">
    <source>
        <dbReference type="ARBA" id="ARBA00023242"/>
    </source>
</evidence>
<feature type="domain" description="BEN" evidence="7">
    <location>
        <begin position="187"/>
        <end position="282"/>
    </location>
</feature>
<evidence type="ECO:0000259" key="7">
    <source>
        <dbReference type="PROSITE" id="PS51457"/>
    </source>
</evidence>
<evidence type="ECO:0000313" key="8">
    <source>
        <dbReference type="EMBL" id="TRY86547.1"/>
    </source>
</evidence>
<dbReference type="InterPro" id="IPR037496">
    <property type="entry name" value="BEND6-like"/>
</dbReference>
<comment type="caution">
    <text evidence="8">The sequence shown here is derived from an EMBL/GenBank/DDBJ whole genome shotgun (WGS) entry which is preliminary data.</text>
</comment>
<evidence type="ECO:0000256" key="1">
    <source>
        <dbReference type="ARBA" id="ARBA00004123"/>
    </source>
</evidence>
<dbReference type="InterPro" id="IPR018379">
    <property type="entry name" value="BEN_domain"/>
</dbReference>
<accession>A0A553Q9E8</accession>
<dbReference type="GO" id="GO:0045666">
    <property type="term" value="P:positive regulation of neuron differentiation"/>
    <property type="evidence" value="ECO:0007669"/>
    <property type="project" value="InterPro"/>
</dbReference>
<keyword evidence="2" id="KW-0678">Repressor</keyword>
<dbReference type="PANTHER" id="PTHR35346:SF1">
    <property type="entry name" value="BEN DOMAIN-CONTAINING PROTEIN 6"/>
    <property type="match status" value="1"/>
</dbReference>
<dbReference type="GO" id="GO:0005634">
    <property type="term" value="C:nucleus"/>
    <property type="evidence" value="ECO:0007669"/>
    <property type="project" value="UniProtKB-SubCell"/>
</dbReference>
<evidence type="ECO:0000313" key="9">
    <source>
        <dbReference type="Proteomes" id="UP000316079"/>
    </source>
</evidence>
<feature type="region of interest" description="Disordered" evidence="6">
    <location>
        <begin position="28"/>
        <end position="54"/>
    </location>
</feature>
<dbReference type="PROSITE" id="PS51457">
    <property type="entry name" value="BEN"/>
    <property type="match status" value="1"/>
</dbReference>
<evidence type="ECO:0000256" key="4">
    <source>
        <dbReference type="ARBA" id="ARBA00023163"/>
    </source>
</evidence>
<evidence type="ECO:0000256" key="3">
    <source>
        <dbReference type="ARBA" id="ARBA00023015"/>
    </source>
</evidence>
<dbReference type="GO" id="GO:0003677">
    <property type="term" value="F:DNA binding"/>
    <property type="evidence" value="ECO:0007669"/>
    <property type="project" value="InterPro"/>
</dbReference>
<keyword evidence="9" id="KW-1185">Reference proteome</keyword>
<sequence length="304" mass="34653">MRRKTKAQRVLDYENEEEEQKTACFGKNHYNAIPTPRQNGSLKRRKTCTSKEESEDDRVYDGGLHMLDAKLDRSSADLYTEGPLASESEEAQYLQTYSKKELIAMVLCMQREMEDLKEQLRCLTACGKLARNLETLIEKTQMWSNGNKVMPVSQGSAQGPSDVDAETHEMLSSPAVDNRQWHIQGFAESTFITPELLERCNTGTTAQKLTNDLLRILYKRECLASHSISGVVYNKKGQPKPALPTEEIQDILRTVQYFFPFKTDAEIKSYIRQKLQNEAKRMRKNPLLPGQCESSGLNVQSSWS</sequence>
<keyword evidence="3" id="KW-0805">Transcription regulation</keyword>
<dbReference type="EMBL" id="SRMA01026200">
    <property type="protein sequence ID" value="TRY86547.1"/>
    <property type="molecule type" value="Genomic_DNA"/>
</dbReference>
<gene>
    <name evidence="8" type="ORF">DNTS_002569</name>
</gene>
<proteinExistence type="predicted"/>
<comment type="subcellular location">
    <subcellularLocation>
        <location evidence="1">Nucleus</location>
    </subcellularLocation>
</comment>
<dbReference type="GO" id="GO:0003714">
    <property type="term" value="F:transcription corepressor activity"/>
    <property type="evidence" value="ECO:0007669"/>
    <property type="project" value="InterPro"/>
</dbReference>
<organism evidence="8 9">
    <name type="scientific">Danionella cerebrum</name>
    <dbReference type="NCBI Taxonomy" id="2873325"/>
    <lineage>
        <taxon>Eukaryota</taxon>
        <taxon>Metazoa</taxon>
        <taxon>Chordata</taxon>
        <taxon>Craniata</taxon>
        <taxon>Vertebrata</taxon>
        <taxon>Euteleostomi</taxon>
        <taxon>Actinopterygii</taxon>
        <taxon>Neopterygii</taxon>
        <taxon>Teleostei</taxon>
        <taxon>Ostariophysi</taxon>
        <taxon>Cypriniformes</taxon>
        <taxon>Danionidae</taxon>
        <taxon>Danioninae</taxon>
        <taxon>Danionella</taxon>
    </lineage>
</organism>
<name>A0A553Q9E8_9TELE</name>
<keyword evidence="5" id="KW-0539">Nucleus</keyword>
<dbReference type="OrthoDB" id="340432at2759"/>